<sequence length="69" mass="8323">MEIRDWFSIPMILSQIVIWILWILLQLALEANVMWIVFYPFNFLFVTNVIIGVVFKLKSVKRQRVNIRV</sequence>
<keyword evidence="1" id="KW-0812">Transmembrane</keyword>
<evidence type="ECO:0000313" key="2">
    <source>
        <dbReference type="EMBL" id="TKI50069.1"/>
    </source>
</evidence>
<keyword evidence="1" id="KW-0472">Membrane</keyword>
<keyword evidence="3" id="KW-1185">Reference proteome</keyword>
<protein>
    <submittedName>
        <fullName evidence="2">Uncharacterized protein</fullName>
    </submittedName>
</protein>
<evidence type="ECO:0000256" key="1">
    <source>
        <dbReference type="SAM" id="Phobius"/>
    </source>
</evidence>
<feature type="transmembrane region" description="Helical" evidence="1">
    <location>
        <begin position="35"/>
        <end position="55"/>
    </location>
</feature>
<feature type="transmembrane region" description="Helical" evidence="1">
    <location>
        <begin position="7"/>
        <end position="29"/>
    </location>
</feature>
<accession>A0ABY2T219</accession>
<dbReference type="RefSeq" id="WP_108029813.1">
    <property type="nucleotide sequence ID" value="NZ_PYUE01000002.1"/>
</dbReference>
<evidence type="ECO:0000313" key="3">
    <source>
        <dbReference type="Proteomes" id="UP000308330"/>
    </source>
</evidence>
<organism evidence="2 3">
    <name type="scientific">Lysinibacillus tabacifolii</name>
    <dbReference type="NCBI Taxonomy" id="1173107"/>
    <lineage>
        <taxon>Bacteria</taxon>
        <taxon>Bacillati</taxon>
        <taxon>Bacillota</taxon>
        <taxon>Bacilli</taxon>
        <taxon>Bacillales</taxon>
        <taxon>Bacillaceae</taxon>
        <taxon>Lysinibacillus</taxon>
    </lineage>
</organism>
<comment type="caution">
    <text evidence="2">The sequence shown here is derived from an EMBL/GenBank/DDBJ whole genome shotgun (WGS) entry which is preliminary data.</text>
</comment>
<proteinExistence type="predicted"/>
<gene>
    <name evidence="2" type="ORF">FC748_02250</name>
</gene>
<name>A0ABY2T219_9BACI</name>
<dbReference type="EMBL" id="SZPT01000001">
    <property type="protein sequence ID" value="TKI50069.1"/>
    <property type="molecule type" value="Genomic_DNA"/>
</dbReference>
<dbReference type="Proteomes" id="UP000308330">
    <property type="component" value="Unassembled WGS sequence"/>
</dbReference>
<keyword evidence="1" id="KW-1133">Transmembrane helix</keyword>
<reference evidence="2 3" key="1">
    <citation type="submission" date="2019-04" db="EMBL/GenBank/DDBJ databases">
        <title>Lysinibacillus genome sequencing.</title>
        <authorList>
            <person name="Dunlap C."/>
        </authorList>
    </citation>
    <scope>NUCLEOTIDE SEQUENCE [LARGE SCALE GENOMIC DNA]</scope>
    <source>
        <strain evidence="2 3">KCTC 33042</strain>
    </source>
</reference>